<sequence>MNRRETILMAALELLAQKGEARLSTRTVCVAANVTAPTLYHHFGSADGLLSAVLTEGFRQFLESKKAAEQSSDAEIALREGWENYVRFAAERPRLYAAVMARFLQGATIPATEEAFALLRQRIAALEAEGRLAIAASDALSIIWASANAAAQLYVTATLPANAYLAAPDSRVIESICDQAVTSICTPRTESEL</sequence>
<evidence type="ECO:0000259" key="3">
    <source>
        <dbReference type="PROSITE" id="PS50977"/>
    </source>
</evidence>
<evidence type="ECO:0000256" key="1">
    <source>
        <dbReference type="ARBA" id="ARBA00023125"/>
    </source>
</evidence>
<dbReference type="SUPFAM" id="SSF46689">
    <property type="entry name" value="Homeodomain-like"/>
    <property type="match status" value="1"/>
</dbReference>
<dbReference type="PRINTS" id="PR00455">
    <property type="entry name" value="HTHTETR"/>
</dbReference>
<dbReference type="InterPro" id="IPR009057">
    <property type="entry name" value="Homeodomain-like_sf"/>
</dbReference>
<dbReference type="Pfam" id="PF00440">
    <property type="entry name" value="TetR_N"/>
    <property type="match status" value="1"/>
</dbReference>
<comment type="caution">
    <text evidence="4">The sequence shown here is derived from an EMBL/GenBank/DDBJ whole genome shotgun (WGS) entry which is preliminary data.</text>
</comment>
<evidence type="ECO:0000313" key="4">
    <source>
        <dbReference type="EMBL" id="MFC3104003.1"/>
    </source>
</evidence>
<dbReference type="PANTHER" id="PTHR30055:SF220">
    <property type="entry name" value="TETR-FAMILY REGULATORY PROTEIN"/>
    <property type="match status" value="1"/>
</dbReference>
<feature type="DNA-binding region" description="H-T-H motif" evidence="2">
    <location>
        <begin position="24"/>
        <end position="43"/>
    </location>
</feature>
<gene>
    <name evidence="4" type="ORF">ACFOSU_08870</name>
</gene>
<dbReference type="InterPro" id="IPR050109">
    <property type="entry name" value="HTH-type_TetR-like_transc_reg"/>
</dbReference>
<keyword evidence="5" id="KW-1185">Reference proteome</keyword>
<accession>A0ABV7EMR0</accession>
<organism evidence="4 5">
    <name type="scientific">Salinisphaera aquimarina</name>
    <dbReference type="NCBI Taxonomy" id="2094031"/>
    <lineage>
        <taxon>Bacteria</taxon>
        <taxon>Pseudomonadati</taxon>
        <taxon>Pseudomonadota</taxon>
        <taxon>Gammaproteobacteria</taxon>
        <taxon>Salinisphaerales</taxon>
        <taxon>Salinisphaeraceae</taxon>
        <taxon>Salinisphaera</taxon>
    </lineage>
</organism>
<dbReference type="InterPro" id="IPR036271">
    <property type="entry name" value="Tet_transcr_reg_TetR-rel_C_sf"/>
</dbReference>
<name>A0ABV7EMR0_9GAMM</name>
<dbReference type="SUPFAM" id="SSF48498">
    <property type="entry name" value="Tetracyclin repressor-like, C-terminal domain"/>
    <property type="match status" value="1"/>
</dbReference>
<feature type="domain" description="HTH tetR-type" evidence="3">
    <location>
        <begin position="1"/>
        <end position="61"/>
    </location>
</feature>
<protein>
    <submittedName>
        <fullName evidence="4">TetR/AcrR family transcriptional regulator</fullName>
    </submittedName>
</protein>
<evidence type="ECO:0000256" key="2">
    <source>
        <dbReference type="PROSITE-ProRule" id="PRU00335"/>
    </source>
</evidence>
<reference evidence="5" key="1">
    <citation type="journal article" date="2019" name="Int. J. Syst. Evol. Microbiol.">
        <title>The Global Catalogue of Microorganisms (GCM) 10K type strain sequencing project: providing services to taxonomists for standard genome sequencing and annotation.</title>
        <authorList>
            <consortium name="The Broad Institute Genomics Platform"/>
            <consortium name="The Broad Institute Genome Sequencing Center for Infectious Disease"/>
            <person name="Wu L."/>
            <person name="Ma J."/>
        </authorList>
    </citation>
    <scope>NUCLEOTIDE SEQUENCE [LARGE SCALE GENOMIC DNA]</scope>
    <source>
        <strain evidence="5">KCTC 52640</strain>
    </source>
</reference>
<dbReference type="InterPro" id="IPR001647">
    <property type="entry name" value="HTH_TetR"/>
</dbReference>
<dbReference type="PROSITE" id="PS50977">
    <property type="entry name" value="HTH_TETR_2"/>
    <property type="match status" value="1"/>
</dbReference>
<dbReference type="Gene3D" id="1.10.357.10">
    <property type="entry name" value="Tetracycline Repressor, domain 2"/>
    <property type="match status" value="1"/>
</dbReference>
<proteinExistence type="predicted"/>
<dbReference type="EMBL" id="JBHRSS010000003">
    <property type="protein sequence ID" value="MFC3104003.1"/>
    <property type="molecule type" value="Genomic_DNA"/>
</dbReference>
<evidence type="ECO:0000313" key="5">
    <source>
        <dbReference type="Proteomes" id="UP001595462"/>
    </source>
</evidence>
<keyword evidence="1 2" id="KW-0238">DNA-binding</keyword>
<dbReference type="Proteomes" id="UP001595462">
    <property type="component" value="Unassembled WGS sequence"/>
</dbReference>
<dbReference type="RefSeq" id="WP_380688576.1">
    <property type="nucleotide sequence ID" value="NZ_JBHRSS010000003.1"/>
</dbReference>
<dbReference type="PANTHER" id="PTHR30055">
    <property type="entry name" value="HTH-TYPE TRANSCRIPTIONAL REGULATOR RUTR"/>
    <property type="match status" value="1"/>
</dbReference>